<protein>
    <submittedName>
        <fullName evidence="1">Uncharacterized protein</fullName>
    </submittedName>
</protein>
<dbReference type="AlphaFoldDB" id="A0A2A7A6F2"/>
<dbReference type="EMBL" id="NMTW01000047">
    <property type="protein sequence ID" value="PDX74710.1"/>
    <property type="molecule type" value="Genomic_DNA"/>
</dbReference>
<sequence>MAGAQFVKKKPDVVSALRPAFFIQYLESCISRLNVIPCHDLTLSVGEPDNAAAKLRSEQTVTPLHEQSPATYFLRLNNLETFVELVGARPLHLLSQTVLPLKSPTGAFIAALRCANAVYAF</sequence>
<comment type="caution">
    <text evidence="1">The sequence shown here is derived from an EMBL/GenBank/DDBJ whole genome shotgun (WGS) entry which is preliminary data.</text>
</comment>
<proteinExistence type="predicted"/>
<evidence type="ECO:0000313" key="1">
    <source>
        <dbReference type="EMBL" id="PDX74710.1"/>
    </source>
</evidence>
<gene>
    <name evidence="1" type="ORF">CGS56_12520</name>
</gene>
<accession>A0A2A7A6F2</accession>
<dbReference type="Proteomes" id="UP000220157">
    <property type="component" value="Unassembled WGS sequence"/>
</dbReference>
<reference evidence="1 2" key="1">
    <citation type="journal article" date="2017" name="Front. Microbiol.">
        <title>New Insights into the Diversity of the Genus Faecalibacterium.</title>
        <authorList>
            <person name="Benevides L."/>
            <person name="Burman S."/>
            <person name="Martin R."/>
            <person name="Robert V."/>
            <person name="Thomas M."/>
            <person name="Miquel S."/>
            <person name="Chain F."/>
            <person name="Sokol H."/>
            <person name="Bermudez-Humaran L.G."/>
            <person name="Morrison M."/>
            <person name="Langella P."/>
            <person name="Azevedo V.A."/>
            <person name="Chatel J.M."/>
            <person name="Soares S."/>
        </authorList>
    </citation>
    <scope>NUCLEOTIDE SEQUENCE [LARGE SCALE GENOMIC DNA]</scope>
    <source>
        <strain evidence="1 2">CNCM I 4573</strain>
    </source>
</reference>
<organism evidence="1 2">
    <name type="scientific">Faecalibacterium prausnitzii</name>
    <dbReference type="NCBI Taxonomy" id="853"/>
    <lineage>
        <taxon>Bacteria</taxon>
        <taxon>Bacillati</taxon>
        <taxon>Bacillota</taxon>
        <taxon>Clostridia</taxon>
        <taxon>Eubacteriales</taxon>
        <taxon>Oscillospiraceae</taxon>
        <taxon>Faecalibacterium</taxon>
    </lineage>
</organism>
<evidence type="ECO:0000313" key="2">
    <source>
        <dbReference type="Proteomes" id="UP000220157"/>
    </source>
</evidence>
<name>A0A2A7A6F2_9FIRM</name>